<accession>A0AAX6TKB9</accession>
<keyword evidence="2" id="KW-1185">Reference proteome</keyword>
<feature type="region of interest" description="Disordered" evidence="1">
    <location>
        <begin position="72"/>
        <end position="105"/>
    </location>
</feature>
<gene>
    <name evidence="3" type="primary">LOC110350928</name>
</gene>
<sequence>MRYLRMRDSFRELRAVCIFFRFPCTVSIGKSLQLEKTSASPFTACPSVRFSWRTSPTHCRRAEPLAPGLLARPREAPAFQGSEDSRLREKPAEGTAARRPLGHHRSSGEFFVSRGLGLTVTSSQNMICSLRNPAGELRAPLPSEACEHGGPAAPHSDLTTAFASEGCEIKVRLGRGPARPRPCWALAAFLPSLLDSEFNLGLDLTVSRGEKSPGYKEAPPDARSQGLRAFKSFFLSIKGF</sequence>
<proteinExistence type="predicted"/>
<feature type="compositionally biased region" description="Basic and acidic residues" evidence="1">
    <location>
        <begin position="83"/>
        <end position="92"/>
    </location>
</feature>
<reference evidence="3" key="1">
    <citation type="submission" date="2025-08" db="UniProtKB">
        <authorList>
            <consortium name="RefSeq"/>
        </authorList>
    </citation>
    <scope>IDENTIFICATION</scope>
</reference>
<protein>
    <submittedName>
        <fullName evidence="3">Uncharacterized protein LOC110350928</fullName>
    </submittedName>
</protein>
<evidence type="ECO:0000313" key="2">
    <source>
        <dbReference type="Proteomes" id="UP000694906"/>
    </source>
</evidence>
<evidence type="ECO:0000313" key="3">
    <source>
        <dbReference type="RefSeq" id="XP_021121208.1"/>
    </source>
</evidence>
<organism evidence="2 3">
    <name type="scientific">Heterocephalus glaber</name>
    <name type="common">Naked mole rat</name>
    <dbReference type="NCBI Taxonomy" id="10181"/>
    <lineage>
        <taxon>Eukaryota</taxon>
        <taxon>Metazoa</taxon>
        <taxon>Chordata</taxon>
        <taxon>Craniata</taxon>
        <taxon>Vertebrata</taxon>
        <taxon>Euteleostomi</taxon>
        <taxon>Mammalia</taxon>
        <taxon>Eutheria</taxon>
        <taxon>Euarchontoglires</taxon>
        <taxon>Glires</taxon>
        <taxon>Rodentia</taxon>
        <taxon>Hystricomorpha</taxon>
        <taxon>Bathyergidae</taxon>
        <taxon>Heterocephalus</taxon>
    </lineage>
</organism>
<evidence type="ECO:0000256" key="1">
    <source>
        <dbReference type="SAM" id="MobiDB-lite"/>
    </source>
</evidence>
<dbReference type="Proteomes" id="UP000694906">
    <property type="component" value="Unplaced"/>
</dbReference>
<dbReference type="GeneID" id="110350928"/>
<dbReference type="AlphaFoldDB" id="A0AAX6TKB9"/>
<dbReference type="RefSeq" id="XP_021121208.1">
    <property type="nucleotide sequence ID" value="XM_021265549.1"/>
</dbReference>
<name>A0AAX6TKB9_HETGA</name>